<feature type="region of interest" description="Disordered" evidence="1">
    <location>
        <begin position="1"/>
        <end position="34"/>
    </location>
</feature>
<protein>
    <submittedName>
        <fullName evidence="2">Uncharacterized protein</fullName>
    </submittedName>
</protein>
<keyword evidence="3" id="KW-1185">Reference proteome</keyword>
<feature type="compositionally biased region" description="Basic and acidic residues" evidence="1">
    <location>
        <begin position="7"/>
        <end position="21"/>
    </location>
</feature>
<name>A0ABP7GU84_9ACTN</name>
<proteinExistence type="predicted"/>
<sequence>MPPRAPAGDRENGALDHDKRMPQGPPPGERDRAECPSLRALRADTAALPAVRQPCRSME</sequence>
<comment type="caution">
    <text evidence="2">The sequence shown here is derived from an EMBL/GenBank/DDBJ whole genome shotgun (WGS) entry which is preliminary data.</text>
</comment>
<evidence type="ECO:0000256" key="1">
    <source>
        <dbReference type="SAM" id="MobiDB-lite"/>
    </source>
</evidence>
<dbReference type="EMBL" id="BAABDE010000002">
    <property type="protein sequence ID" value="GAA3770853.1"/>
    <property type="molecule type" value="Genomic_DNA"/>
</dbReference>
<reference evidence="3" key="1">
    <citation type="journal article" date="2019" name="Int. J. Syst. Evol. Microbiol.">
        <title>The Global Catalogue of Microorganisms (GCM) 10K type strain sequencing project: providing services to taxonomists for standard genome sequencing and annotation.</title>
        <authorList>
            <consortium name="The Broad Institute Genomics Platform"/>
            <consortium name="The Broad Institute Genome Sequencing Center for Infectious Disease"/>
            <person name="Wu L."/>
            <person name="Ma J."/>
        </authorList>
    </citation>
    <scope>NUCLEOTIDE SEQUENCE [LARGE SCALE GENOMIC DNA]</scope>
    <source>
        <strain evidence="3">JCM 17138</strain>
    </source>
</reference>
<gene>
    <name evidence="2" type="ORF">GCM10022403_002720</name>
</gene>
<dbReference type="Proteomes" id="UP001501009">
    <property type="component" value="Unassembled WGS sequence"/>
</dbReference>
<evidence type="ECO:0000313" key="3">
    <source>
        <dbReference type="Proteomes" id="UP001501009"/>
    </source>
</evidence>
<accession>A0ABP7GU84</accession>
<organism evidence="2 3">
    <name type="scientific">Streptomyces coacervatus</name>
    <dbReference type="NCBI Taxonomy" id="647381"/>
    <lineage>
        <taxon>Bacteria</taxon>
        <taxon>Bacillati</taxon>
        <taxon>Actinomycetota</taxon>
        <taxon>Actinomycetes</taxon>
        <taxon>Kitasatosporales</taxon>
        <taxon>Streptomycetaceae</taxon>
        <taxon>Streptomyces</taxon>
    </lineage>
</organism>
<evidence type="ECO:0000313" key="2">
    <source>
        <dbReference type="EMBL" id="GAA3770853.1"/>
    </source>
</evidence>